<reference evidence="11 12" key="1">
    <citation type="submission" date="2014-09" db="EMBL/GenBank/DDBJ databases">
        <title>Genome sequencing of Methyloceanibacter caenitepidi Gela4.</title>
        <authorList>
            <person name="Takeuchi M."/>
            <person name="Susumu S."/>
            <person name="Kamagata Y."/>
            <person name="Oshima K."/>
            <person name="Hattori M."/>
            <person name="Iwasaki W."/>
        </authorList>
    </citation>
    <scope>NUCLEOTIDE SEQUENCE [LARGE SCALE GENOMIC DNA]</scope>
    <source>
        <strain evidence="11 12">Gela4</strain>
    </source>
</reference>
<accession>A0A0A8K0I2</accession>
<dbReference type="PROSITE" id="PS00759">
    <property type="entry name" value="ARGE_DAPE_CPG2_2"/>
    <property type="match status" value="1"/>
</dbReference>
<dbReference type="InterPro" id="IPR036264">
    <property type="entry name" value="Bact_exopeptidase_dim_dom"/>
</dbReference>
<keyword evidence="8" id="KW-0862">Zinc</keyword>
<dbReference type="InterPro" id="IPR010169">
    <property type="entry name" value="AcOrn-deacetyl"/>
</dbReference>
<dbReference type="HOGENOM" id="CLU_021802_2_4_5"/>
<keyword evidence="7 11" id="KW-0378">Hydrolase</keyword>
<dbReference type="OrthoDB" id="9809784at2"/>
<dbReference type="InterPro" id="IPR011650">
    <property type="entry name" value="Peptidase_M20_dimer"/>
</dbReference>
<evidence type="ECO:0000256" key="9">
    <source>
        <dbReference type="ARBA" id="ARBA00023285"/>
    </source>
</evidence>
<evidence type="ECO:0000259" key="10">
    <source>
        <dbReference type="Pfam" id="PF07687"/>
    </source>
</evidence>
<keyword evidence="4" id="KW-0055">Arginine biosynthesis</keyword>
<dbReference type="GO" id="GO:0006526">
    <property type="term" value="P:L-arginine biosynthetic process"/>
    <property type="evidence" value="ECO:0007669"/>
    <property type="project" value="UniProtKB-KW"/>
</dbReference>
<comment type="cofactor">
    <cofactor evidence="1">
        <name>Zn(2+)</name>
        <dbReference type="ChEBI" id="CHEBI:29105"/>
    </cofactor>
</comment>
<organism evidence="11 12">
    <name type="scientific">Methyloceanibacter caenitepidi</name>
    <dbReference type="NCBI Taxonomy" id="1384459"/>
    <lineage>
        <taxon>Bacteria</taxon>
        <taxon>Pseudomonadati</taxon>
        <taxon>Pseudomonadota</taxon>
        <taxon>Alphaproteobacteria</taxon>
        <taxon>Hyphomicrobiales</taxon>
        <taxon>Hyphomicrobiaceae</taxon>
        <taxon>Methyloceanibacter</taxon>
    </lineage>
</organism>
<evidence type="ECO:0000313" key="12">
    <source>
        <dbReference type="Proteomes" id="UP000031643"/>
    </source>
</evidence>
<name>A0A0A8K0I2_9HYPH</name>
<dbReference type="Proteomes" id="UP000031643">
    <property type="component" value="Chromosome"/>
</dbReference>
<proteinExistence type="inferred from homology"/>
<dbReference type="RefSeq" id="WP_045364850.1">
    <property type="nucleotide sequence ID" value="NZ_AP014648.1"/>
</dbReference>
<dbReference type="GO" id="GO:0046872">
    <property type="term" value="F:metal ion binding"/>
    <property type="evidence" value="ECO:0007669"/>
    <property type="project" value="UniProtKB-KW"/>
</dbReference>
<dbReference type="Gene3D" id="3.30.70.360">
    <property type="match status" value="1"/>
</dbReference>
<keyword evidence="3" id="KW-0963">Cytoplasm</keyword>
<dbReference type="GO" id="GO:0008777">
    <property type="term" value="F:acetylornithine deacetylase activity"/>
    <property type="evidence" value="ECO:0007669"/>
    <property type="project" value="UniProtKB-EC"/>
</dbReference>
<dbReference type="Gene3D" id="3.40.630.10">
    <property type="entry name" value="Zn peptidases"/>
    <property type="match status" value="1"/>
</dbReference>
<protein>
    <submittedName>
        <fullName evidence="11">Acetylornithine deacetylase</fullName>
        <ecNumber evidence="11">3.5.1.16</ecNumber>
    </submittedName>
</protein>
<evidence type="ECO:0000256" key="4">
    <source>
        <dbReference type="ARBA" id="ARBA00022571"/>
    </source>
</evidence>
<dbReference type="NCBIfam" id="TIGR01892">
    <property type="entry name" value="AcOrn-deacetyl"/>
    <property type="match status" value="1"/>
</dbReference>
<evidence type="ECO:0000256" key="6">
    <source>
        <dbReference type="ARBA" id="ARBA00022723"/>
    </source>
</evidence>
<dbReference type="InterPro" id="IPR002933">
    <property type="entry name" value="Peptidase_M20"/>
</dbReference>
<comment type="similarity">
    <text evidence="2">Belongs to the peptidase M20A family. ArgE subfamily.</text>
</comment>
<feature type="domain" description="Peptidase M20 dimerisation" evidence="10">
    <location>
        <begin position="176"/>
        <end position="285"/>
    </location>
</feature>
<dbReference type="InterPro" id="IPR050072">
    <property type="entry name" value="Peptidase_M20A"/>
</dbReference>
<dbReference type="AlphaFoldDB" id="A0A0A8K0I2"/>
<sequence>MPTPTSTQDAIGLLAKLIAFDTTSAKSNLDLIAFVREYLDGYGIASTLVPDGDGKKACLFATIGEGEGGVGLSGHSDCVPVIGQSWTSDPFTLTERDGKLYGRGTCDMKGFIACVLAAVPLFKSAPLSEPIHILISYDEEVGCVGVRPMIARLGEDLPRPRVVIVGEPTGMQVIDGHKCIDVFRTTVTGKEAHSSMPVIGVNAISAASKLVEEIDRMAAEVAASESDPHFDPPYSTVMVAMVDGGTAPNIVPRNCDVLWQLRGLPGSKAKDSPERLEAFAERTLLPGMRAVAPDASIDTKTETSVPAFSAGPDSEAVSLAMTLTGANRASGVSYATEAGLFQDAGCPAVVCGPGDIAQAHAADEFVAISQMEDCLTFLAKLIDRMSA</sequence>
<dbReference type="InterPro" id="IPR001261">
    <property type="entry name" value="ArgE/DapE_CS"/>
</dbReference>
<keyword evidence="6" id="KW-0479">Metal-binding</keyword>
<dbReference type="Pfam" id="PF01546">
    <property type="entry name" value="Peptidase_M20"/>
    <property type="match status" value="1"/>
</dbReference>
<evidence type="ECO:0000256" key="5">
    <source>
        <dbReference type="ARBA" id="ARBA00022605"/>
    </source>
</evidence>
<dbReference type="EC" id="3.5.1.16" evidence="11"/>
<evidence type="ECO:0000256" key="7">
    <source>
        <dbReference type="ARBA" id="ARBA00022801"/>
    </source>
</evidence>
<evidence type="ECO:0000313" key="11">
    <source>
        <dbReference type="EMBL" id="BAQ16301.1"/>
    </source>
</evidence>
<evidence type="ECO:0000256" key="1">
    <source>
        <dbReference type="ARBA" id="ARBA00001947"/>
    </source>
</evidence>
<dbReference type="KEGG" id="mcg:GL4_0839"/>
<dbReference type="EMBL" id="AP014648">
    <property type="protein sequence ID" value="BAQ16301.1"/>
    <property type="molecule type" value="Genomic_DNA"/>
</dbReference>
<dbReference type="NCBIfam" id="NF005710">
    <property type="entry name" value="PRK07522.1"/>
    <property type="match status" value="1"/>
</dbReference>
<dbReference type="SUPFAM" id="SSF55031">
    <property type="entry name" value="Bacterial exopeptidase dimerisation domain"/>
    <property type="match status" value="1"/>
</dbReference>
<dbReference type="PANTHER" id="PTHR43808">
    <property type="entry name" value="ACETYLORNITHINE DEACETYLASE"/>
    <property type="match status" value="1"/>
</dbReference>
<dbReference type="STRING" id="1384459.GL4_0839"/>
<gene>
    <name evidence="11" type="ORF">GL4_0839</name>
</gene>
<evidence type="ECO:0000256" key="2">
    <source>
        <dbReference type="ARBA" id="ARBA00005691"/>
    </source>
</evidence>
<evidence type="ECO:0000256" key="8">
    <source>
        <dbReference type="ARBA" id="ARBA00022833"/>
    </source>
</evidence>
<dbReference type="Pfam" id="PF07687">
    <property type="entry name" value="M20_dimer"/>
    <property type="match status" value="1"/>
</dbReference>
<dbReference type="CDD" id="cd03894">
    <property type="entry name" value="M20_ArgE"/>
    <property type="match status" value="1"/>
</dbReference>
<dbReference type="SUPFAM" id="SSF53187">
    <property type="entry name" value="Zn-dependent exopeptidases"/>
    <property type="match status" value="1"/>
</dbReference>
<keyword evidence="9" id="KW-0170">Cobalt</keyword>
<evidence type="ECO:0000256" key="3">
    <source>
        <dbReference type="ARBA" id="ARBA00022490"/>
    </source>
</evidence>
<dbReference type="PANTHER" id="PTHR43808:SF31">
    <property type="entry name" value="N-ACETYL-L-CITRULLINE DEACETYLASE"/>
    <property type="match status" value="1"/>
</dbReference>
<keyword evidence="5" id="KW-0028">Amino-acid biosynthesis</keyword>
<keyword evidence="12" id="KW-1185">Reference proteome</keyword>